<evidence type="ECO:0000313" key="9">
    <source>
        <dbReference type="EMBL" id="MBB3976678.1"/>
    </source>
</evidence>
<proteinExistence type="inferred from homology"/>
<gene>
    <name evidence="9" type="ORF">GGQ64_001867</name>
</gene>
<dbReference type="InterPro" id="IPR051393">
    <property type="entry name" value="ABC_transporter_permease"/>
</dbReference>
<evidence type="ECO:0000313" key="10">
    <source>
        <dbReference type="Proteomes" id="UP000574761"/>
    </source>
</evidence>
<comment type="caution">
    <text evidence="9">The sequence shown here is derived from an EMBL/GenBank/DDBJ whole genome shotgun (WGS) entry which is preliminary data.</text>
</comment>
<accession>A0A7W6DBG9</accession>
<dbReference type="Gene3D" id="1.10.3720.10">
    <property type="entry name" value="MetI-like"/>
    <property type="match status" value="1"/>
</dbReference>
<comment type="similarity">
    <text evidence="7">Belongs to the binding-protein-dependent transport system permease family.</text>
</comment>
<dbReference type="InterPro" id="IPR000515">
    <property type="entry name" value="MetI-like"/>
</dbReference>
<evidence type="ECO:0000256" key="3">
    <source>
        <dbReference type="ARBA" id="ARBA00022475"/>
    </source>
</evidence>
<keyword evidence="3" id="KW-1003">Cell membrane</keyword>
<evidence type="ECO:0000256" key="7">
    <source>
        <dbReference type="RuleBase" id="RU363032"/>
    </source>
</evidence>
<keyword evidence="4 7" id="KW-0812">Transmembrane</keyword>
<organism evidence="9 10">
    <name type="scientific">Mycoplana azooxidifex</name>
    <dbReference type="NCBI Taxonomy" id="1636188"/>
    <lineage>
        <taxon>Bacteria</taxon>
        <taxon>Pseudomonadati</taxon>
        <taxon>Pseudomonadota</taxon>
        <taxon>Alphaproteobacteria</taxon>
        <taxon>Hyphomicrobiales</taxon>
        <taxon>Rhizobiaceae</taxon>
        <taxon>Mycoplana</taxon>
    </lineage>
</organism>
<evidence type="ECO:0000256" key="1">
    <source>
        <dbReference type="ARBA" id="ARBA00004651"/>
    </source>
</evidence>
<dbReference type="GO" id="GO:0055085">
    <property type="term" value="P:transmembrane transport"/>
    <property type="evidence" value="ECO:0007669"/>
    <property type="project" value="InterPro"/>
</dbReference>
<evidence type="ECO:0000259" key="8">
    <source>
        <dbReference type="PROSITE" id="PS50928"/>
    </source>
</evidence>
<dbReference type="PANTHER" id="PTHR30193:SF37">
    <property type="entry name" value="INNER MEMBRANE ABC TRANSPORTER PERMEASE PROTEIN YCJO"/>
    <property type="match status" value="1"/>
</dbReference>
<dbReference type="GO" id="GO:0005886">
    <property type="term" value="C:plasma membrane"/>
    <property type="evidence" value="ECO:0007669"/>
    <property type="project" value="UniProtKB-SubCell"/>
</dbReference>
<evidence type="ECO:0000256" key="6">
    <source>
        <dbReference type="ARBA" id="ARBA00023136"/>
    </source>
</evidence>
<comment type="subcellular location">
    <subcellularLocation>
        <location evidence="1 7">Cell membrane</location>
        <topology evidence="1 7">Multi-pass membrane protein</topology>
    </subcellularLocation>
</comment>
<evidence type="ECO:0000256" key="2">
    <source>
        <dbReference type="ARBA" id="ARBA00022448"/>
    </source>
</evidence>
<dbReference type="RefSeq" id="WP_183802498.1">
    <property type="nucleotide sequence ID" value="NZ_JACIEE010000003.1"/>
</dbReference>
<feature type="domain" description="ABC transmembrane type-1" evidence="8">
    <location>
        <begin position="85"/>
        <end position="299"/>
    </location>
</feature>
<dbReference type="Pfam" id="PF00528">
    <property type="entry name" value="BPD_transp_1"/>
    <property type="match status" value="1"/>
</dbReference>
<evidence type="ECO:0000256" key="4">
    <source>
        <dbReference type="ARBA" id="ARBA00022692"/>
    </source>
</evidence>
<keyword evidence="10" id="KW-1185">Reference proteome</keyword>
<keyword evidence="9" id="KW-0762">Sugar transport</keyword>
<dbReference type="PANTHER" id="PTHR30193">
    <property type="entry name" value="ABC TRANSPORTER PERMEASE PROTEIN"/>
    <property type="match status" value="1"/>
</dbReference>
<name>A0A7W6DBG9_9HYPH</name>
<keyword evidence="2 7" id="KW-0813">Transport</keyword>
<dbReference type="AlphaFoldDB" id="A0A7W6DBG9"/>
<feature type="transmembrane region" description="Helical" evidence="7">
    <location>
        <begin position="275"/>
        <end position="297"/>
    </location>
</feature>
<dbReference type="SUPFAM" id="SSF161098">
    <property type="entry name" value="MetI-like"/>
    <property type="match status" value="1"/>
</dbReference>
<dbReference type="InterPro" id="IPR035906">
    <property type="entry name" value="MetI-like_sf"/>
</dbReference>
<dbReference type="CDD" id="cd06261">
    <property type="entry name" value="TM_PBP2"/>
    <property type="match status" value="1"/>
</dbReference>
<evidence type="ECO:0000256" key="5">
    <source>
        <dbReference type="ARBA" id="ARBA00022989"/>
    </source>
</evidence>
<feature type="transmembrane region" description="Helical" evidence="7">
    <location>
        <begin position="170"/>
        <end position="195"/>
    </location>
</feature>
<keyword evidence="6 7" id="KW-0472">Membrane</keyword>
<reference evidence="9 10" key="1">
    <citation type="submission" date="2020-08" db="EMBL/GenBank/DDBJ databases">
        <title>Genomic Encyclopedia of Type Strains, Phase IV (KMG-IV): sequencing the most valuable type-strain genomes for metagenomic binning, comparative biology and taxonomic classification.</title>
        <authorList>
            <person name="Goeker M."/>
        </authorList>
    </citation>
    <scope>NUCLEOTIDE SEQUENCE [LARGE SCALE GENOMIC DNA]</scope>
    <source>
        <strain evidence="9 10">DSM 100211</strain>
    </source>
</reference>
<feature type="transmembrane region" description="Helical" evidence="7">
    <location>
        <begin position="89"/>
        <end position="111"/>
    </location>
</feature>
<feature type="transmembrane region" description="Helical" evidence="7">
    <location>
        <begin position="216"/>
        <end position="235"/>
    </location>
</feature>
<keyword evidence="5 7" id="KW-1133">Transmembrane helix</keyword>
<dbReference type="PROSITE" id="PS50928">
    <property type="entry name" value="ABC_TM1"/>
    <property type="match status" value="1"/>
</dbReference>
<sequence>MSVSSAILDDAERPVRAFRRKQLFRRVALLPAVIMLVLLTVVPMLNLFAMALAEISVSRGQTEWVFRPLANLSLLLDDTQFLTATLNTLLFTVLSVSVELVLGIGLALLAASVRRGKGWIRTVTILPILVSPVAIGAMWRLIYSYDFGPLNQILEAFGLAKVGWLSETSIALLSVVVVDVWHWTPLVFLILFAGVEGLPREVIEAARIDGANRRQLLRHIVLPLLAPAIAVAFIFRSIAAFKVFDQIVLLTGGGPGTATEVLSLRLYKVFFEQNIMGYGALLSVVTIAMILAFLLTARFSLRWLEARNA</sequence>
<feature type="transmembrane region" description="Helical" evidence="7">
    <location>
        <begin position="123"/>
        <end position="142"/>
    </location>
</feature>
<dbReference type="Proteomes" id="UP000574761">
    <property type="component" value="Unassembled WGS sequence"/>
</dbReference>
<protein>
    <submittedName>
        <fullName evidence="9">Multiple sugar transport system permease protein</fullName>
    </submittedName>
</protein>
<feature type="transmembrane region" description="Helical" evidence="7">
    <location>
        <begin position="27"/>
        <end position="53"/>
    </location>
</feature>
<dbReference type="EMBL" id="JACIEE010000003">
    <property type="protein sequence ID" value="MBB3976678.1"/>
    <property type="molecule type" value="Genomic_DNA"/>
</dbReference>